<gene>
    <name evidence="2" type="ORF">ACFSKQ_12000</name>
</gene>
<accession>A0ABW5CQ47</accession>
<proteinExistence type="predicted"/>
<dbReference type="Pfam" id="PF02538">
    <property type="entry name" value="Hydantoinase_B"/>
    <property type="match status" value="1"/>
</dbReference>
<comment type="caution">
    <text evidence="2">The sequence shown here is derived from an EMBL/GenBank/DDBJ whole genome shotgun (WGS) entry which is preliminary data.</text>
</comment>
<reference evidence="3" key="1">
    <citation type="journal article" date="2019" name="Int. J. Syst. Evol. Microbiol.">
        <title>The Global Catalogue of Microorganisms (GCM) 10K type strain sequencing project: providing services to taxonomists for standard genome sequencing and annotation.</title>
        <authorList>
            <consortium name="The Broad Institute Genomics Platform"/>
            <consortium name="The Broad Institute Genome Sequencing Center for Infectious Disease"/>
            <person name="Wu L."/>
            <person name="Ma J."/>
        </authorList>
    </citation>
    <scope>NUCLEOTIDE SEQUENCE [LARGE SCALE GENOMIC DNA]</scope>
    <source>
        <strain evidence="3">ZS-35-S2</strain>
    </source>
</reference>
<feature type="domain" description="Hydantoinase B/oxoprolinase" evidence="1">
    <location>
        <begin position="6"/>
        <end position="529"/>
    </location>
</feature>
<dbReference type="InterPro" id="IPR045079">
    <property type="entry name" value="Oxoprolinase-like"/>
</dbReference>
<protein>
    <submittedName>
        <fullName evidence="2">Hydantoinase B/oxoprolinase family protein</fullName>
    </submittedName>
</protein>
<evidence type="ECO:0000313" key="2">
    <source>
        <dbReference type="EMBL" id="MFD2238178.1"/>
    </source>
</evidence>
<evidence type="ECO:0000259" key="1">
    <source>
        <dbReference type="Pfam" id="PF02538"/>
    </source>
</evidence>
<dbReference type="PANTHER" id="PTHR11365">
    <property type="entry name" value="5-OXOPROLINASE RELATED"/>
    <property type="match status" value="1"/>
</dbReference>
<evidence type="ECO:0000313" key="3">
    <source>
        <dbReference type="Proteomes" id="UP001597371"/>
    </source>
</evidence>
<dbReference type="RefSeq" id="WP_209738977.1">
    <property type="nucleotide sequence ID" value="NZ_CP072611.1"/>
</dbReference>
<sequence>MSKDANITLHVLANYCAAAAESMGWTLMRTAYSTFVKETEDFSCQVLTKEGLTVASPKTFGATWYTGLDYGGVIKLFDYKEGDICVVSDPYSGFVATHAPDLHMWKPVFWEGELMCFVGNHIHNTDVGGAVPASLSRSLTEVYQEGLRIPPMRLVRDGKMNEDLLRIIETNVRLPEQNWGDLNAQIACVNVGERKVHEIIERFGKEAFSSGLGELLDYADAQARAVIRGLPDGEYFFADYADEDQAGGYPVRVCVTLKIHGETMTLDYTGSDPQLVSSLNVPTGGNERHSLAMVGAVYALYCLDPTVMLNAGLMRSVRAILPEGTVMNAVKPAAVGMRSLMCNLSQVATIGAFCRVVPDRMPASPGSGLSIMNVKTSTKDGRPIMASIGPVGGGSGGGPKADGVEACGANMSYLKNTPVEINEAEVPIRIRRYGLVQDSGGPGFYRGGTALEMEFQLFAPQSMVTARNRDRSRFSAWGLAGGKAGKPSRFARNPDRPDCVELGSTDIVNCDPGDIILIQGPGAGGYGDPLHRPVDLVMLDVRRGFVSREAAHADYGVVLGEDLSVDDAATEALRAEMSAGSKPVPLATFGHGEARAAYEAVWTEGRYEALTDILAQLPVSWRYFMKHQIFRSIGDTPPAGRGDGSDIYDVFDKVARRFPELPTVSRPTALAAE</sequence>
<dbReference type="PANTHER" id="PTHR11365:SF23">
    <property type="entry name" value="HYPOTHETICAL 5-OXOPROLINASE (EUROFUNG)-RELATED"/>
    <property type="match status" value="1"/>
</dbReference>
<dbReference type="Proteomes" id="UP001597371">
    <property type="component" value="Unassembled WGS sequence"/>
</dbReference>
<name>A0ABW5CQ47_9HYPH</name>
<organism evidence="2 3">
    <name type="scientific">Aureimonas populi</name>
    <dbReference type="NCBI Taxonomy" id="1701758"/>
    <lineage>
        <taxon>Bacteria</taxon>
        <taxon>Pseudomonadati</taxon>
        <taxon>Pseudomonadota</taxon>
        <taxon>Alphaproteobacteria</taxon>
        <taxon>Hyphomicrobiales</taxon>
        <taxon>Aurantimonadaceae</taxon>
        <taxon>Aureimonas</taxon>
    </lineage>
</organism>
<keyword evidence="3" id="KW-1185">Reference proteome</keyword>
<dbReference type="EMBL" id="JBHUIJ010000013">
    <property type="protein sequence ID" value="MFD2238178.1"/>
    <property type="molecule type" value="Genomic_DNA"/>
</dbReference>
<dbReference type="InterPro" id="IPR003692">
    <property type="entry name" value="Hydantoinase_B"/>
</dbReference>